<evidence type="ECO:0000313" key="3">
    <source>
        <dbReference type="Proteomes" id="UP001595953"/>
    </source>
</evidence>
<dbReference type="CDD" id="cd00038">
    <property type="entry name" value="CAP_ED"/>
    <property type="match status" value="1"/>
</dbReference>
<dbReference type="InterPro" id="IPR018490">
    <property type="entry name" value="cNMP-bd_dom_sf"/>
</dbReference>
<keyword evidence="3" id="KW-1185">Reference proteome</keyword>
<comment type="caution">
    <text evidence="2">The sequence shown here is derived from an EMBL/GenBank/DDBJ whole genome shotgun (WGS) entry which is preliminary data.</text>
</comment>
<dbReference type="InterPro" id="IPR014710">
    <property type="entry name" value="RmlC-like_jellyroll"/>
</dbReference>
<dbReference type="Gene3D" id="2.60.120.10">
    <property type="entry name" value="Jelly Rolls"/>
    <property type="match status" value="1"/>
</dbReference>
<accession>A0ABV9MYB3</accession>
<dbReference type="EMBL" id="JBHSGP010000004">
    <property type="protein sequence ID" value="MFC4721011.1"/>
    <property type="molecule type" value="Genomic_DNA"/>
</dbReference>
<dbReference type="Pfam" id="PF00027">
    <property type="entry name" value="cNMP_binding"/>
    <property type="match status" value="1"/>
</dbReference>
<dbReference type="Proteomes" id="UP001595953">
    <property type="component" value="Unassembled WGS sequence"/>
</dbReference>
<reference evidence="3" key="1">
    <citation type="journal article" date="2019" name="Int. J. Syst. Evol. Microbiol.">
        <title>The Global Catalogue of Microorganisms (GCM) 10K type strain sequencing project: providing services to taxonomists for standard genome sequencing and annotation.</title>
        <authorList>
            <consortium name="The Broad Institute Genomics Platform"/>
            <consortium name="The Broad Institute Genome Sequencing Center for Infectious Disease"/>
            <person name="Wu L."/>
            <person name="Ma J."/>
        </authorList>
    </citation>
    <scope>NUCLEOTIDE SEQUENCE [LARGE SCALE GENOMIC DNA]</scope>
    <source>
        <strain evidence="3">CCUG 63682</strain>
    </source>
</reference>
<evidence type="ECO:0000259" key="1">
    <source>
        <dbReference type="PROSITE" id="PS50042"/>
    </source>
</evidence>
<organism evidence="2 3">
    <name type="scientific">Geojedonia litorea</name>
    <dbReference type="NCBI Taxonomy" id="1268269"/>
    <lineage>
        <taxon>Bacteria</taxon>
        <taxon>Pseudomonadati</taxon>
        <taxon>Bacteroidota</taxon>
        <taxon>Flavobacteriia</taxon>
        <taxon>Flavobacteriales</taxon>
        <taxon>Flavobacteriaceae</taxon>
        <taxon>Geojedonia</taxon>
    </lineage>
</organism>
<protein>
    <submittedName>
        <fullName evidence="2">Crp/Fnr family transcriptional regulator</fullName>
    </submittedName>
</protein>
<sequence length="178" mass="20977">MKQIQVLLEQIFEQESWTKMLRLKKNDYLKVSGGLDTNLYFVVKGSLRILVIDENEEHTIRFGYKNNLIADLESFISEQPTEYYIQALKGSLVKVIPKKALLELLESSPALQRNWNELLEQVLIQQLERERDLLITSPIERYNRVLKRSPLLFQEIPSKYIASYLRMTPETFSRIKKS</sequence>
<evidence type="ECO:0000313" key="2">
    <source>
        <dbReference type="EMBL" id="MFC4721011.1"/>
    </source>
</evidence>
<dbReference type="SUPFAM" id="SSF51206">
    <property type="entry name" value="cAMP-binding domain-like"/>
    <property type="match status" value="1"/>
</dbReference>
<proteinExistence type="predicted"/>
<feature type="domain" description="Cyclic nucleotide-binding" evidence="1">
    <location>
        <begin position="1"/>
        <end position="122"/>
    </location>
</feature>
<dbReference type="PROSITE" id="PS50042">
    <property type="entry name" value="CNMP_BINDING_3"/>
    <property type="match status" value="1"/>
</dbReference>
<dbReference type="RefSeq" id="WP_387960301.1">
    <property type="nucleotide sequence ID" value="NZ_JBHSGP010000004.1"/>
</dbReference>
<name>A0ABV9MYB3_9FLAO</name>
<gene>
    <name evidence="2" type="ORF">ACFO5O_01655</name>
</gene>
<dbReference type="InterPro" id="IPR000595">
    <property type="entry name" value="cNMP-bd_dom"/>
</dbReference>